<dbReference type="OrthoDB" id="5845933at2759"/>
<sequence length="124" mass="14156">MIDGKTLSNLRLEDDVVLIINSTGEMYQLVNELKEVDEIIRLKINMKKTQMMTNQVCDSGIVQLDGIPLQKVDIYVYLGREVNMINEGQVKLEDGEKQHVLQLTKPSTEDHESDQRRELTGSPI</sequence>
<feature type="region of interest" description="Disordered" evidence="1">
    <location>
        <begin position="102"/>
        <end position="124"/>
    </location>
</feature>
<evidence type="ECO:0000313" key="3">
    <source>
        <dbReference type="Proteomes" id="UP000054047"/>
    </source>
</evidence>
<dbReference type="AlphaFoldDB" id="A0A0C2GXT3"/>
<proteinExistence type="predicted"/>
<name>A0A0C2GXT3_9BILA</name>
<evidence type="ECO:0000256" key="1">
    <source>
        <dbReference type="SAM" id="MobiDB-lite"/>
    </source>
</evidence>
<evidence type="ECO:0008006" key="4">
    <source>
        <dbReference type="Google" id="ProtNLM"/>
    </source>
</evidence>
<accession>A0A0C2GXT3</accession>
<dbReference type="Proteomes" id="UP000054047">
    <property type="component" value="Unassembled WGS sequence"/>
</dbReference>
<dbReference type="EMBL" id="KN729708">
    <property type="protein sequence ID" value="KIH61946.1"/>
    <property type="molecule type" value="Genomic_DNA"/>
</dbReference>
<organism evidence="2 3">
    <name type="scientific">Ancylostoma duodenale</name>
    <dbReference type="NCBI Taxonomy" id="51022"/>
    <lineage>
        <taxon>Eukaryota</taxon>
        <taxon>Metazoa</taxon>
        <taxon>Ecdysozoa</taxon>
        <taxon>Nematoda</taxon>
        <taxon>Chromadorea</taxon>
        <taxon>Rhabditida</taxon>
        <taxon>Rhabditina</taxon>
        <taxon>Rhabditomorpha</taxon>
        <taxon>Strongyloidea</taxon>
        <taxon>Ancylostomatidae</taxon>
        <taxon>Ancylostomatinae</taxon>
        <taxon>Ancylostoma</taxon>
    </lineage>
</organism>
<gene>
    <name evidence="2" type="ORF">ANCDUO_07775</name>
</gene>
<keyword evidence="3" id="KW-1185">Reference proteome</keyword>
<protein>
    <recommendedName>
        <fullName evidence="4">Reverse transcriptase domain-containing protein</fullName>
    </recommendedName>
</protein>
<reference evidence="2 3" key="1">
    <citation type="submission" date="2013-12" db="EMBL/GenBank/DDBJ databases">
        <title>Draft genome of the parsitic nematode Ancylostoma duodenale.</title>
        <authorList>
            <person name="Mitreva M."/>
        </authorList>
    </citation>
    <scope>NUCLEOTIDE SEQUENCE [LARGE SCALE GENOMIC DNA]</scope>
    <source>
        <strain evidence="2 3">Zhejiang</strain>
    </source>
</reference>
<feature type="compositionally biased region" description="Basic and acidic residues" evidence="1">
    <location>
        <begin position="107"/>
        <end position="124"/>
    </location>
</feature>
<evidence type="ECO:0000313" key="2">
    <source>
        <dbReference type="EMBL" id="KIH61946.1"/>
    </source>
</evidence>